<dbReference type="AlphaFoldDB" id="A0A167TU23"/>
<dbReference type="EMBL" id="AZHD01000008">
    <property type="protein sequence ID" value="OAA60946.1"/>
    <property type="molecule type" value="Genomic_DNA"/>
</dbReference>
<gene>
    <name evidence="2" type="ORF">SPI_04970</name>
</gene>
<feature type="compositionally biased region" description="Low complexity" evidence="1">
    <location>
        <begin position="128"/>
        <end position="146"/>
    </location>
</feature>
<dbReference type="Proteomes" id="UP000076874">
    <property type="component" value="Unassembled WGS sequence"/>
</dbReference>
<feature type="region of interest" description="Disordered" evidence="1">
    <location>
        <begin position="312"/>
        <end position="336"/>
    </location>
</feature>
<sequence>MAPDNQKRKRGRPPHASVTDDASSPKPAASRPKGAASQKNNAEASTTAGPVKSRKRARLSADDEDRDSSGEPGRRRRSARDRNSGDGSNWWQATSSPNGDPSKPNPAKTGKPAKTPAAAAEPAKRGPGRPSIQAAAVAPGASASASTKRRPGRPSLETIAPQIAQTGGADERQARGTAKRRRTGGPEASEQREKHGADDAADGVARSQTRTTTTTTARTKTPAFPQLVPRTRLISTATINSKWGPLEPDAIAAVQSLLAECAQPILAQWGGTSAGSGSSSTAAEHRHEQARQALAGVTRRLRAKLTKGLAFPPGTVAANSTRGTKRTTKSGSKAVGRRHDAGLAADFDFERTVAGVRALEQQLTPLQHAAALLERTRARETRALAADYAALRQLDTNAQAELRTWRARARRAHVLAPVDDDDPASRAGGALLPRQVELVKQPAAGDDETDDERVGLFENTDKDFLSLATQLSNHMDSLQGNLQQIDGVVPAIAQSKAALRQVLHQHFDPEQYERIVLGS</sequence>
<proteinExistence type="predicted"/>
<feature type="compositionally biased region" description="Low complexity" evidence="1">
    <location>
        <begin position="209"/>
        <end position="218"/>
    </location>
</feature>
<evidence type="ECO:0008006" key="4">
    <source>
        <dbReference type="Google" id="ProtNLM"/>
    </source>
</evidence>
<keyword evidence="3" id="KW-1185">Reference proteome</keyword>
<feature type="compositionally biased region" description="Low complexity" evidence="1">
    <location>
        <begin position="105"/>
        <end position="121"/>
    </location>
</feature>
<feature type="compositionally biased region" description="Polar residues" evidence="1">
    <location>
        <begin position="89"/>
        <end position="99"/>
    </location>
</feature>
<organism evidence="2 3">
    <name type="scientific">Niveomyces insectorum RCEF 264</name>
    <dbReference type="NCBI Taxonomy" id="1081102"/>
    <lineage>
        <taxon>Eukaryota</taxon>
        <taxon>Fungi</taxon>
        <taxon>Dikarya</taxon>
        <taxon>Ascomycota</taxon>
        <taxon>Pezizomycotina</taxon>
        <taxon>Sordariomycetes</taxon>
        <taxon>Hypocreomycetidae</taxon>
        <taxon>Hypocreales</taxon>
        <taxon>Cordycipitaceae</taxon>
        <taxon>Niveomyces</taxon>
    </lineage>
</organism>
<protein>
    <recommendedName>
        <fullName evidence="4">Kinetochore protein fta7</fullName>
    </recommendedName>
</protein>
<evidence type="ECO:0000313" key="3">
    <source>
        <dbReference type="Proteomes" id="UP000076874"/>
    </source>
</evidence>
<comment type="caution">
    <text evidence="2">The sequence shown here is derived from an EMBL/GenBank/DDBJ whole genome shotgun (WGS) entry which is preliminary data.</text>
</comment>
<dbReference type="InterPro" id="IPR025212">
    <property type="entry name" value="CAD_CENP-Q"/>
</dbReference>
<evidence type="ECO:0000313" key="2">
    <source>
        <dbReference type="EMBL" id="OAA60946.1"/>
    </source>
</evidence>
<feature type="compositionally biased region" description="Basic and acidic residues" evidence="1">
    <location>
        <begin position="189"/>
        <end position="198"/>
    </location>
</feature>
<dbReference type="Pfam" id="PF13094">
    <property type="entry name" value="CENP-Q"/>
    <property type="match status" value="1"/>
</dbReference>
<name>A0A167TU23_9HYPO</name>
<dbReference type="STRING" id="1081102.A0A167TU23"/>
<reference evidence="2 3" key="1">
    <citation type="journal article" date="2016" name="Genome Biol. Evol.">
        <title>Divergent and convergent evolution of fungal pathogenicity.</title>
        <authorList>
            <person name="Shang Y."/>
            <person name="Xiao G."/>
            <person name="Zheng P."/>
            <person name="Cen K."/>
            <person name="Zhan S."/>
            <person name="Wang C."/>
        </authorList>
    </citation>
    <scope>NUCLEOTIDE SEQUENCE [LARGE SCALE GENOMIC DNA]</scope>
    <source>
        <strain evidence="2 3">RCEF 264</strain>
    </source>
</reference>
<feature type="compositionally biased region" description="Polar residues" evidence="1">
    <location>
        <begin position="37"/>
        <end position="48"/>
    </location>
</feature>
<feature type="region of interest" description="Disordered" evidence="1">
    <location>
        <begin position="1"/>
        <end position="218"/>
    </location>
</feature>
<evidence type="ECO:0000256" key="1">
    <source>
        <dbReference type="SAM" id="MobiDB-lite"/>
    </source>
</evidence>
<dbReference type="OrthoDB" id="2420947at2759"/>
<accession>A0A167TU23</accession>